<evidence type="ECO:0000256" key="4">
    <source>
        <dbReference type="ARBA" id="ARBA00004496"/>
    </source>
</evidence>
<keyword evidence="14 25" id="KW-0460">Magnesium</keyword>
<evidence type="ECO:0000256" key="25">
    <source>
        <dbReference type="HAMAP-Rule" id="MF_03148"/>
    </source>
</evidence>
<feature type="binding site" evidence="26">
    <location>
        <position position="905"/>
    </location>
    <ligand>
        <name>Zn(2+)</name>
        <dbReference type="ChEBI" id="CHEBI:29105"/>
    </ligand>
</feature>
<dbReference type="InterPro" id="IPR027502">
    <property type="entry name" value="ITPase"/>
</dbReference>
<dbReference type="GO" id="GO:0036220">
    <property type="term" value="F:ITP diphosphatase activity"/>
    <property type="evidence" value="ECO:0007669"/>
    <property type="project" value="UniProtKB-UniRule"/>
</dbReference>
<evidence type="ECO:0000256" key="17">
    <source>
        <dbReference type="ARBA" id="ARBA00023204"/>
    </source>
</evidence>
<evidence type="ECO:0000259" key="29">
    <source>
        <dbReference type="PROSITE" id="PS51131"/>
    </source>
</evidence>
<evidence type="ECO:0000256" key="12">
    <source>
        <dbReference type="ARBA" id="ARBA00022833"/>
    </source>
</evidence>
<keyword evidence="31" id="KW-1185">Reference proteome</keyword>
<dbReference type="InterPro" id="IPR038729">
    <property type="entry name" value="Rad50/SbcC_AAA"/>
</dbReference>
<evidence type="ECO:0000256" key="28">
    <source>
        <dbReference type="SAM" id="MobiDB-lite"/>
    </source>
</evidence>
<feature type="coiled-coil region" evidence="27">
    <location>
        <begin position="1053"/>
        <end position="1153"/>
    </location>
</feature>
<dbReference type="GO" id="GO:0005524">
    <property type="term" value="F:ATP binding"/>
    <property type="evidence" value="ECO:0007669"/>
    <property type="project" value="UniProtKB-KW"/>
</dbReference>
<evidence type="ECO:0000313" key="31">
    <source>
        <dbReference type="Proteomes" id="UP000275408"/>
    </source>
</evidence>
<evidence type="ECO:0000256" key="23">
    <source>
        <dbReference type="ARBA" id="ARBA00093255"/>
    </source>
</evidence>
<feature type="binding site" evidence="25">
    <location>
        <begin position="173"/>
        <end position="174"/>
    </location>
    <ligand>
        <name>ITP</name>
        <dbReference type="ChEBI" id="CHEBI:61402"/>
    </ligand>
</feature>
<dbReference type="GO" id="GO:0070192">
    <property type="term" value="P:chromosome organization involved in meiotic cell cycle"/>
    <property type="evidence" value="ECO:0007669"/>
    <property type="project" value="TreeGrafter"/>
</dbReference>
<comment type="function">
    <text evidence="21">Pyrophosphatase that hydrolyzes the non-canonical purine nucleotides inosine triphosphate (ITP), deoxyinosine triphosphate (dITP) as well as 2'-deoxy-N-6-hydroxylaminopurine triphosphate (dHAPTP) and xanthosine 5'-triphosphate (XTP) to their respective monophosphate derivatives. The enzyme does not distinguish between the deoxy- and ribose forms. Probably excludes non-canonical purines from RNA and DNA precursor pools, thus preventing their incorporation into RNA and DNA and avoiding chromosomal lesions.</text>
</comment>
<sequence>MSRKTLAFVTGNQNKLKEVVAILGDSFPWKVESRNIDLPEFQGEPDEISKEKCKVAAKEVGGPVIVEDTCLCFTALGDLPGPYVKWFLKKLGPEGLHRLLTGWEDKSAYALCTFAYSTGNLEDPVLLFRGKTMGKIVEPRGPRNFGWDPCFQPDGFNQTYAEMPSEIKNEISHRGKALKALKEFFEEGEEPEHKKARNLNEETCGSTLIPLVLRKSPLGKMSSLEKMKIQGIRSYSHMEPSVIEFQKPLTLIVGPNGAGKTSVIECLNYMATGDMPPGSKQSLFVHDPKVAGEQEVRGQIKLKFRDVTGSPIVVTRTLVSLQKGKKIETKTLEGNVMREVHGERRSLSSKCADINREMISFLGVSKAVLDNVIFCHQEESNWPLSEGKVLKQKFDEIFAATRYIKALEAIRKFQKEQVQTVREYSIELAHLKANKDKAVQIEGEMNESKGKIVATKDTVNGLNAKLEPVEMRLAELAGIADDVFELEKKVESLLTEKKQLSKVEIDLKDKINYPFDGSVEELHKFLSEFQSRVLEKEKILQESEGKLQKLFKDQQKLNEERNKLLLDHGKLEQEAKRHEENLIERNQIIVKIAEDYGFKGYEEGPFSEDRVDQFIGEMKRKFQDIVENAKRQKQVFEENLNKVQAKLDDVKKSQAQCEETIRLKTKLMRENQQKLRQIGQELSNVDASANRLKTLEEELQRAERDLQDAQKSGNVDDLGKDIDKLQTEKRKVDNELRQLREEQQAMHMQSTTQAKLDMLSKEKNNKEDAIQKIMDRHEEDLKSTFGGRGTSESLYTRLQEHLRKKERELKDSRNNLQKLKQQLSSTQTHKRMILENLQDKEKEAQRHKKQISEVCGENDYNTTRETIKDRIANLQDERGIIGSLEKIYSKYVSKLDSEDVHSSGCPLCHRTFDSDRQITALVSELRNKIRDLPERRESMERELDQEQKRFHRLEKLENNRIPEAKSKLEEIASEIQRIEDKITELEDVQSLTESEAQSARDMEPDIRMLDKYKSELKEMDKNISLLQSKLRGVAPGRTMQSVSNEITDRQDRSDTLNNHIDRKRTQLSQLQRQLSDLETNVHELKSQKLRLKAQLQTRTHLEQQKAELTANNNAFAREIKEAEEDLAPIAEKLEELQEEKQRVVGQKEASDDENRKKLQEIRTRGDKVREKTAEIKRYVSDGGTTALQENEARLREVEGRADKLKSEKEAVSSEIDKLKNDISKQQIRARELEDNIQLKSTQEEIQNIDKKMADVYKELRKFGDHQDLASERQELQQRSDDLRKEKAHHEGRLTGYEDDLRRCQKELRSDLFKNAEEKHRQKVIAMKTTEMANDDLGKYYKALDRAIMRYHGIKMAEINKIIKEYWINTYKGNDIDTIEIRADEEEGSGAIKARRTYNYRVVMVKGDTVLDMRGRCSAGQKVLASLIIRLALAETFCLNCGILTLDEPTTNLDEDNIESLANQLAAVIRTRHLQRNFQLVIITHDEEFVENLGRSDFVDYYFRIYKDEKISEG</sequence>
<dbReference type="Gene3D" id="3.90.950.10">
    <property type="match status" value="1"/>
</dbReference>
<evidence type="ECO:0000313" key="30">
    <source>
        <dbReference type="EMBL" id="RMX58103.1"/>
    </source>
</evidence>
<dbReference type="GO" id="GO:0009117">
    <property type="term" value="P:nucleotide metabolic process"/>
    <property type="evidence" value="ECO:0007669"/>
    <property type="project" value="UniProtKB-KW"/>
</dbReference>
<keyword evidence="12 26" id="KW-0862">Zinc</keyword>
<evidence type="ECO:0000256" key="16">
    <source>
        <dbReference type="ARBA" id="ARBA00023080"/>
    </source>
</evidence>
<evidence type="ECO:0000256" key="1">
    <source>
        <dbReference type="ARBA" id="ARBA00001947"/>
    </source>
</evidence>
<comment type="similarity">
    <text evidence="25">Belongs to the HAM1 NTPase family.</text>
</comment>
<dbReference type="PANTHER" id="PTHR18867">
    <property type="entry name" value="RAD50"/>
    <property type="match status" value="1"/>
</dbReference>
<evidence type="ECO:0000256" key="10">
    <source>
        <dbReference type="ARBA" id="ARBA00022763"/>
    </source>
</evidence>
<feature type="binding site" evidence="25">
    <location>
        <position position="52"/>
    </location>
    <ligand>
        <name>ITP</name>
        <dbReference type="ChEBI" id="CHEBI:61402"/>
    </ligand>
</feature>
<dbReference type="GO" id="GO:0035870">
    <property type="term" value="F:dITP diphosphatase activity"/>
    <property type="evidence" value="ECO:0007669"/>
    <property type="project" value="UniProtKB-UniRule"/>
</dbReference>
<protein>
    <recommendedName>
        <fullName evidence="25">Inosine triphosphate pyrophosphatase</fullName>
        <shortName evidence="25">ITPase</shortName>
        <shortName evidence="25">Inosine triphosphatase</shortName>
        <ecNumber evidence="25">3.6.1.66</ecNumber>
    </recommendedName>
    <alternativeName>
        <fullName evidence="25">Non-canonical purine NTP pyrophosphatase</fullName>
    </alternativeName>
    <alternativeName>
        <fullName evidence="25">Non-standard purine NTP pyrophosphatase</fullName>
    </alternativeName>
    <alternativeName>
        <fullName evidence="25">Nucleoside-triphosphate diphosphatase</fullName>
    </alternativeName>
    <alternativeName>
        <fullName evidence="25">Nucleoside-triphosphate pyrophosphatase</fullName>
        <shortName evidence="25">NTPase</shortName>
    </alternativeName>
    <alternativeName>
        <fullName evidence="25">XTP/dITP diphosphatase</fullName>
    </alternativeName>
</protein>
<keyword evidence="18" id="KW-0539">Nucleus</keyword>
<evidence type="ECO:0000256" key="11">
    <source>
        <dbReference type="ARBA" id="ARBA00022801"/>
    </source>
</evidence>
<dbReference type="GO" id="GO:0016887">
    <property type="term" value="F:ATP hydrolysis activity"/>
    <property type="evidence" value="ECO:0007669"/>
    <property type="project" value="InterPro"/>
</dbReference>
<feature type="binding site" evidence="25">
    <location>
        <position position="168"/>
    </location>
    <ligand>
        <name>ITP</name>
        <dbReference type="ChEBI" id="CHEBI:61402"/>
    </ligand>
</feature>
<evidence type="ECO:0000256" key="9">
    <source>
        <dbReference type="ARBA" id="ARBA00022741"/>
    </source>
</evidence>
<feature type="binding site" evidence="26">
    <location>
        <position position="908"/>
    </location>
    <ligand>
        <name>Zn(2+)</name>
        <dbReference type="ChEBI" id="CHEBI:29105"/>
    </ligand>
</feature>
<evidence type="ECO:0000256" key="7">
    <source>
        <dbReference type="ARBA" id="ARBA00022490"/>
    </source>
</evidence>
<dbReference type="SUPFAM" id="SSF75712">
    <property type="entry name" value="Rad50 coiled-coil Zn hook"/>
    <property type="match status" value="1"/>
</dbReference>
<dbReference type="GO" id="GO:0043047">
    <property type="term" value="F:single-stranded telomeric DNA binding"/>
    <property type="evidence" value="ECO:0007669"/>
    <property type="project" value="TreeGrafter"/>
</dbReference>
<dbReference type="Gene3D" id="1.10.287.1490">
    <property type="match status" value="1"/>
</dbReference>
<keyword evidence="15 27" id="KW-0175">Coiled coil</keyword>
<comment type="catalytic activity">
    <reaction evidence="24">
        <text>N(6)-hydroxy-dATP + H2O = N(6)-hydroxy-dAMP + diphosphate + H(+)</text>
        <dbReference type="Rhea" id="RHEA:83971"/>
        <dbReference type="ChEBI" id="CHEBI:15377"/>
        <dbReference type="ChEBI" id="CHEBI:15378"/>
        <dbReference type="ChEBI" id="CHEBI:33019"/>
        <dbReference type="ChEBI" id="CHEBI:233529"/>
        <dbReference type="ChEBI" id="CHEBI:233530"/>
    </reaction>
    <physiologicalReaction direction="left-to-right" evidence="24">
        <dbReference type="Rhea" id="RHEA:83972"/>
    </physiologicalReaction>
</comment>
<dbReference type="InterPro" id="IPR029001">
    <property type="entry name" value="ITPase-like_fam"/>
</dbReference>
<dbReference type="InterPro" id="IPR004584">
    <property type="entry name" value="Rad50_eukaryotes"/>
</dbReference>
<keyword evidence="17" id="KW-0234">DNA repair</keyword>
<dbReference type="Pfam" id="PF13476">
    <property type="entry name" value="AAA_23"/>
    <property type="match status" value="1"/>
</dbReference>
<keyword evidence="11 25" id="KW-0378">Hydrolase</keyword>
<dbReference type="Proteomes" id="UP000275408">
    <property type="component" value="Unassembled WGS sequence"/>
</dbReference>
<comment type="subcellular location">
    <subcellularLocation>
        <location evidence="3">Chromosome</location>
    </subcellularLocation>
    <subcellularLocation>
        <location evidence="4 25">Cytoplasm</location>
    </subcellularLocation>
    <subcellularLocation>
        <location evidence="2">Nucleus</location>
    </subcellularLocation>
</comment>
<dbReference type="CDD" id="cd00515">
    <property type="entry name" value="HAM1"/>
    <property type="match status" value="1"/>
</dbReference>
<comment type="catalytic activity">
    <reaction evidence="20">
        <text>ATP + H2O = ADP + phosphate + H(+)</text>
        <dbReference type="Rhea" id="RHEA:13065"/>
        <dbReference type="ChEBI" id="CHEBI:15377"/>
        <dbReference type="ChEBI" id="CHEBI:15378"/>
        <dbReference type="ChEBI" id="CHEBI:30616"/>
        <dbReference type="ChEBI" id="CHEBI:43474"/>
        <dbReference type="ChEBI" id="CHEBI:456216"/>
    </reaction>
</comment>
<dbReference type="GO" id="GO:0030870">
    <property type="term" value="C:Mre11 complex"/>
    <property type="evidence" value="ECO:0007669"/>
    <property type="project" value="InterPro"/>
</dbReference>
<feature type="coiled-coil region" evidence="27">
    <location>
        <begin position="922"/>
        <end position="1029"/>
    </location>
</feature>
<name>A0A3M6UWL6_POCDA</name>
<dbReference type="GO" id="GO:0005737">
    <property type="term" value="C:cytoplasm"/>
    <property type="evidence" value="ECO:0007669"/>
    <property type="project" value="UniProtKB-SubCell"/>
</dbReference>
<dbReference type="SUPFAM" id="SSF52540">
    <property type="entry name" value="P-loop containing nucleoside triphosphate hydrolases"/>
    <property type="match status" value="3"/>
</dbReference>
<keyword evidence="10" id="KW-0227">DNA damage</keyword>
<dbReference type="GO" id="GO:0003691">
    <property type="term" value="F:double-stranded telomeric DNA binding"/>
    <property type="evidence" value="ECO:0007669"/>
    <property type="project" value="TreeGrafter"/>
</dbReference>
<dbReference type="Pfam" id="PF04423">
    <property type="entry name" value="Rad50_zn_hook"/>
    <property type="match status" value="1"/>
</dbReference>
<evidence type="ECO:0000256" key="8">
    <source>
        <dbReference type="ARBA" id="ARBA00022723"/>
    </source>
</evidence>
<dbReference type="Pfam" id="PF01725">
    <property type="entry name" value="Ham1p_like"/>
    <property type="match status" value="1"/>
</dbReference>
<dbReference type="GO" id="GO:0007004">
    <property type="term" value="P:telomere maintenance via telomerase"/>
    <property type="evidence" value="ECO:0007669"/>
    <property type="project" value="TreeGrafter"/>
</dbReference>
<dbReference type="OrthoDB" id="6288734at2759"/>
<comment type="caution">
    <text evidence="30">The sequence shown here is derived from an EMBL/GenBank/DDBJ whole genome shotgun (WGS) entry which is preliminary data.</text>
</comment>
<feature type="binding site" evidence="25">
    <location>
        <begin position="68"/>
        <end position="69"/>
    </location>
    <ligand>
        <name>ITP</name>
        <dbReference type="ChEBI" id="CHEBI:61402"/>
    </ligand>
</feature>
<dbReference type="Gene3D" id="3.40.50.300">
    <property type="entry name" value="P-loop containing nucleotide triphosphate hydrolases"/>
    <property type="match status" value="2"/>
</dbReference>
<evidence type="ECO:0000256" key="2">
    <source>
        <dbReference type="ARBA" id="ARBA00004123"/>
    </source>
</evidence>
<evidence type="ECO:0000256" key="13">
    <source>
        <dbReference type="ARBA" id="ARBA00022840"/>
    </source>
</evidence>
<evidence type="ECO:0000256" key="27">
    <source>
        <dbReference type="SAM" id="Coils"/>
    </source>
</evidence>
<dbReference type="FunFam" id="3.40.50.300:FF:001195">
    <property type="entry name" value="DNA repair protein rad50"/>
    <property type="match status" value="1"/>
</dbReference>
<dbReference type="EMBL" id="RCHS01000537">
    <property type="protein sequence ID" value="RMX58103.1"/>
    <property type="molecule type" value="Genomic_DNA"/>
</dbReference>
<keyword evidence="8 25" id="KW-0479">Metal-binding</keyword>
<comment type="catalytic activity">
    <reaction evidence="25">
        <text>XTP + H2O = XMP + diphosphate + H(+)</text>
        <dbReference type="Rhea" id="RHEA:28610"/>
        <dbReference type="ChEBI" id="CHEBI:15377"/>
        <dbReference type="ChEBI" id="CHEBI:15378"/>
        <dbReference type="ChEBI" id="CHEBI:33019"/>
        <dbReference type="ChEBI" id="CHEBI:57464"/>
        <dbReference type="ChEBI" id="CHEBI:61314"/>
        <dbReference type="EC" id="3.6.1.66"/>
    </reaction>
</comment>
<dbReference type="HAMAP" id="MF_03148">
    <property type="entry name" value="HAM1_NTPase"/>
    <property type="match status" value="1"/>
</dbReference>
<comment type="cofactor">
    <cofactor evidence="1">
        <name>Zn(2+)</name>
        <dbReference type="ChEBI" id="CHEBI:29105"/>
    </cofactor>
</comment>
<evidence type="ECO:0000256" key="14">
    <source>
        <dbReference type="ARBA" id="ARBA00022842"/>
    </source>
</evidence>
<keyword evidence="7 25" id="KW-0963">Cytoplasm</keyword>
<dbReference type="InterPro" id="IPR027417">
    <property type="entry name" value="P-loop_NTPase"/>
</dbReference>
<comment type="similarity">
    <text evidence="5">Belongs to the SMC family. RAD50 subfamily.</text>
</comment>
<keyword evidence="13" id="KW-0067">ATP-binding</keyword>
<feature type="binding site" evidence="25">
    <location>
        <begin position="10"/>
        <end position="15"/>
    </location>
    <ligand>
        <name>ITP</name>
        <dbReference type="ChEBI" id="CHEBI:61402"/>
    </ligand>
</feature>
<comment type="function">
    <text evidence="25">Pyrophosphatase that hydrolyzes non-canonical purine nucleotides such as inosine triphosphate (ITP), deoxyinosine triphosphate (dITP) or xanthosine 5'-triphosphate (XTP) to their respective monophosphate derivatives. The enzyme does not distinguish between the deoxy- and ribose forms. Probably excludes non-canonical purines from RNA and DNA precursor pools, thus preventing their incorporation into RNA and DNA and avoiding chromosomal lesions.</text>
</comment>
<reference evidence="30 31" key="1">
    <citation type="journal article" date="2018" name="Sci. Rep.">
        <title>Comparative analysis of the Pocillopora damicornis genome highlights role of immune system in coral evolution.</title>
        <authorList>
            <person name="Cunning R."/>
            <person name="Bay R.A."/>
            <person name="Gillette P."/>
            <person name="Baker A.C."/>
            <person name="Traylor-Knowles N."/>
        </authorList>
    </citation>
    <scope>NUCLEOTIDE SEQUENCE [LARGE SCALE GENOMIC DNA]</scope>
    <source>
        <strain evidence="30">RSMAS</strain>
        <tissue evidence="30">Whole animal</tissue>
    </source>
</reference>
<dbReference type="InterPro" id="IPR002637">
    <property type="entry name" value="RdgB/HAM1"/>
</dbReference>
<evidence type="ECO:0000256" key="20">
    <source>
        <dbReference type="ARBA" id="ARBA00049360"/>
    </source>
</evidence>
<dbReference type="GO" id="GO:0051880">
    <property type="term" value="F:G-quadruplex DNA binding"/>
    <property type="evidence" value="ECO:0007669"/>
    <property type="project" value="TreeGrafter"/>
</dbReference>
<dbReference type="STRING" id="46731.A0A3M6UWL6"/>
<dbReference type="FunFam" id="3.90.950.10:FF:000003">
    <property type="entry name" value="Inosine triphosphate pyrophosphatase"/>
    <property type="match status" value="1"/>
</dbReference>
<evidence type="ECO:0000256" key="5">
    <source>
        <dbReference type="ARBA" id="ARBA00009439"/>
    </source>
</evidence>
<dbReference type="GO" id="GO:0000722">
    <property type="term" value="P:telomere maintenance via recombination"/>
    <property type="evidence" value="ECO:0007669"/>
    <property type="project" value="TreeGrafter"/>
</dbReference>
<keyword evidence="6" id="KW-0158">Chromosome</keyword>
<feature type="coiled-coil region" evidence="27">
    <location>
        <begin position="619"/>
        <end position="660"/>
    </location>
</feature>
<feature type="coiled-coil region" evidence="27">
    <location>
        <begin position="685"/>
        <end position="877"/>
    </location>
</feature>
<keyword evidence="25" id="KW-0464">Manganese</keyword>
<dbReference type="NCBIfam" id="TIGR00606">
    <property type="entry name" value="rad50"/>
    <property type="match status" value="1"/>
</dbReference>
<feature type="coiled-coil region" evidence="27">
    <location>
        <begin position="540"/>
        <end position="581"/>
    </location>
</feature>
<evidence type="ECO:0000256" key="18">
    <source>
        <dbReference type="ARBA" id="ARBA00023242"/>
    </source>
</evidence>
<feature type="binding site" evidence="25">
    <location>
        <position position="40"/>
    </location>
    <ligand>
        <name>Mg(2+)</name>
        <dbReference type="ChEBI" id="CHEBI:18420"/>
    </ligand>
</feature>
<dbReference type="FunFam" id="3.40.50.300:FF:000947">
    <property type="entry name" value="DNA repair protein RAD50"/>
    <property type="match status" value="1"/>
</dbReference>
<keyword evidence="19" id="KW-0469">Meiosis</keyword>
<feature type="binding site" evidence="25">
    <location>
        <position position="68"/>
    </location>
    <ligand>
        <name>Mg(2+)</name>
        <dbReference type="ChEBI" id="CHEBI:18420"/>
    </ligand>
</feature>
<dbReference type="SUPFAM" id="SSF52972">
    <property type="entry name" value="ITPase-like"/>
    <property type="match status" value="1"/>
</dbReference>
<comment type="catalytic activity">
    <reaction evidence="22">
        <text>ITP + H2O = IMP + diphosphate + H(+)</text>
        <dbReference type="Rhea" id="RHEA:29399"/>
        <dbReference type="ChEBI" id="CHEBI:15377"/>
        <dbReference type="ChEBI" id="CHEBI:15378"/>
        <dbReference type="ChEBI" id="CHEBI:33019"/>
        <dbReference type="ChEBI" id="CHEBI:58053"/>
        <dbReference type="ChEBI" id="CHEBI:61402"/>
        <dbReference type="EC" id="3.6.1.66"/>
    </reaction>
    <physiologicalReaction direction="left-to-right" evidence="22">
        <dbReference type="Rhea" id="RHEA:29400"/>
    </physiologicalReaction>
</comment>
<comment type="subunit">
    <text evidence="25">Homodimer.</text>
</comment>
<dbReference type="GO" id="GO:0046872">
    <property type="term" value="F:metal ion binding"/>
    <property type="evidence" value="ECO:0007669"/>
    <property type="project" value="UniProtKB-UniRule"/>
</dbReference>
<gene>
    <name evidence="30" type="ORF">pdam_00000099</name>
</gene>
<dbReference type="PANTHER" id="PTHR18867:SF12">
    <property type="entry name" value="DNA REPAIR PROTEIN RAD50"/>
    <property type="match status" value="1"/>
</dbReference>
<keyword evidence="9 25" id="KW-0547">Nucleotide-binding</keyword>
<dbReference type="GO" id="GO:0009204">
    <property type="term" value="P:deoxyribonucleoside triphosphate catabolic process"/>
    <property type="evidence" value="ECO:0007669"/>
    <property type="project" value="UniProtKB-UniRule"/>
</dbReference>
<dbReference type="EC" id="3.6.1.66" evidence="25"/>
<proteinExistence type="inferred from homology"/>
<dbReference type="PROSITE" id="PS51131">
    <property type="entry name" value="ZN_HOOK"/>
    <property type="match status" value="1"/>
</dbReference>
<feature type="binding site" evidence="25">
    <location>
        <begin position="145"/>
        <end position="148"/>
    </location>
    <ligand>
        <name>ITP</name>
        <dbReference type="ChEBI" id="CHEBI:61402"/>
    </ligand>
</feature>
<evidence type="ECO:0000256" key="3">
    <source>
        <dbReference type="ARBA" id="ARBA00004286"/>
    </source>
</evidence>
<dbReference type="InterPro" id="IPR013134">
    <property type="entry name" value="Zn_hook_RAD50"/>
</dbReference>
<organism evidence="30 31">
    <name type="scientific">Pocillopora damicornis</name>
    <name type="common">Cauliflower coral</name>
    <name type="synonym">Millepora damicornis</name>
    <dbReference type="NCBI Taxonomy" id="46731"/>
    <lineage>
        <taxon>Eukaryota</taxon>
        <taxon>Metazoa</taxon>
        <taxon>Cnidaria</taxon>
        <taxon>Anthozoa</taxon>
        <taxon>Hexacorallia</taxon>
        <taxon>Scleractinia</taxon>
        <taxon>Astrocoeniina</taxon>
        <taxon>Pocilloporidae</taxon>
        <taxon>Pocillopora</taxon>
    </lineage>
</organism>
<dbReference type="Pfam" id="PF13558">
    <property type="entry name" value="SbcC_Walker_B"/>
    <property type="match status" value="1"/>
</dbReference>
<evidence type="ECO:0000256" key="15">
    <source>
        <dbReference type="ARBA" id="ARBA00023054"/>
    </source>
</evidence>
<evidence type="ECO:0000256" key="21">
    <source>
        <dbReference type="ARBA" id="ARBA00054940"/>
    </source>
</evidence>
<keyword evidence="16 25" id="KW-0546">Nucleotide metabolism</keyword>
<dbReference type="GO" id="GO:0006302">
    <property type="term" value="P:double-strand break repair"/>
    <property type="evidence" value="ECO:0007669"/>
    <property type="project" value="InterPro"/>
</dbReference>
<evidence type="ECO:0000256" key="26">
    <source>
        <dbReference type="PROSITE-ProRule" id="PRU00471"/>
    </source>
</evidence>
<evidence type="ECO:0000256" key="24">
    <source>
        <dbReference type="ARBA" id="ARBA00093271"/>
    </source>
</evidence>
<comment type="catalytic activity">
    <reaction evidence="23">
        <text>dITP + H2O = dIMP + diphosphate + H(+)</text>
        <dbReference type="Rhea" id="RHEA:28342"/>
        <dbReference type="ChEBI" id="CHEBI:15377"/>
        <dbReference type="ChEBI" id="CHEBI:15378"/>
        <dbReference type="ChEBI" id="CHEBI:33019"/>
        <dbReference type="ChEBI" id="CHEBI:61194"/>
        <dbReference type="ChEBI" id="CHEBI:61382"/>
        <dbReference type="EC" id="3.6.1.66"/>
    </reaction>
    <physiologicalReaction direction="left-to-right" evidence="23">
        <dbReference type="Rhea" id="RHEA:28343"/>
    </physiologicalReaction>
</comment>
<evidence type="ECO:0000256" key="22">
    <source>
        <dbReference type="ARBA" id="ARBA00093218"/>
    </source>
</evidence>
<evidence type="ECO:0000256" key="6">
    <source>
        <dbReference type="ARBA" id="ARBA00022454"/>
    </source>
</evidence>
<dbReference type="GO" id="GO:0036222">
    <property type="term" value="F:XTP diphosphatase activity"/>
    <property type="evidence" value="ECO:0007669"/>
    <property type="project" value="UniProtKB-UniRule"/>
</dbReference>
<accession>A0A3M6UWL6</accession>
<dbReference type="GO" id="GO:0000794">
    <property type="term" value="C:condensed nuclear chromosome"/>
    <property type="evidence" value="ECO:0007669"/>
    <property type="project" value="TreeGrafter"/>
</dbReference>
<evidence type="ECO:0000256" key="19">
    <source>
        <dbReference type="ARBA" id="ARBA00023254"/>
    </source>
</evidence>
<feature type="domain" description="Zinc-hook" evidence="29">
    <location>
        <begin position="857"/>
        <end position="958"/>
    </location>
</feature>
<comment type="cofactor">
    <cofactor evidence="25">
        <name>Mg(2+)</name>
        <dbReference type="ChEBI" id="CHEBI:18420"/>
    </cofactor>
    <cofactor evidence="25">
        <name>Mn(2+)</name>
        <dbReference type="ChEBI" id="CHEBI:29035"/>
    </cofactor>
    <text evidence="25">Binds 1 divalent metal cation per subunit; can use either Mg(2+) or Mn(2+).</text>
</comment>
<feature type="region of interest" description="Disordered" evidence="28">
    <location>
        <begin position="1267"/>
        <end position="1290"/>
    </location>
</feature>